<organism evidence="1 2">
    <name type="scientific">Escallonia rubra</name>
    <dbReference type="NCBI Taxonomy" id="112253"/>
    <lineage>
        <taxon>Eukaryota</taxon>
        <taxon>Viridiplantae</taxon>
        <taxon>Streptophyta</taxon>
        <taxon>Embryophyta</taxon>
        <taxon>Tracheophyta</taxon>
        <taxon>Spermatophyta</taxon>
        <taxon>Magnoliopsida</taxon>
        <taxon>eudicotyledons</taxon>
        <taxon>Gunneridae</taxon>
        <taxon>Pentapetalae</taxon>
        <taxon>asterids</taxon>
        <taxon>campanulids</taxon>
        <taxon>Escalloniales</taxon>
        <taxon>Escalloniaceae</taxon>
        <taxon>Escallonia</taxon>
    </lineage>
</organism>
<name>A0AA88S2G0_9ASTE</name>
<dbReference type="EMBL" id="JAVXUO010000208">
    <property type="protein sequence ID" value="KAK2994400.1"/>
    <property type="molecule type" value="Genomic_DNA"/>
</dbReference>
<evidence type="ECO:0000313" key="2">
    <source>
        <dbReference type="Proteomes" id="UP001187471"/>
    </source>
</evidence>
<comment type="caution">
    <text evidence="1">The sequence shown here is derived from an EMBL/GenBank/DDBJ whole genome shotgun (WGS) entry which is preliminary data.</text>
</comment>
<keyword evidence="2" id="KW-1185">Reference proteome</keyword>
<evidence type="ECO:0000313" key="1">
    <source>
        <dbReference type="EMBL" id="KAK2994400.1"/>
    </source>
</evidence>
<dbReference type="AlphaFoldDB" id="A0AA88S2G0"/>
<dbReference type="Proteomes" id="UP001187471">
    <property type="component" value="Unassembled WGS sequence"/>
</dbReference>
<accession>A0AA88S2G0</accession>
<protein>
    <submittedName>
        <fullName evidence="1">Uncharacterized protein</fullName>
    </submittedName>
</protein>
<proteinExistence type="predicted"/>
<sequence>MTEDRTQDQSLETATMEPNRLAGKKIKLSTGYDKPVASITSSGPGDQRLRTILGVQMHRFCTNNHASYCSASRKLVDDYAELSYISLICSTMSTLTEISDLEGQLLALRNLLSTRAALINGLVDGVLVDSLFAGPERSMKEDNFNMEEREPSKIEKWLA</sequence>
<gene>
    <name evidence="1" type="ORF">RJ640_029515</name>
</gene>
<reference evidence="1" key="1">
    <citation type="submission" date="2022-12" db="EMBL/GenBank/DDBJ databases">
        <title>Draft genome assemblies for two species of Escallonia (Escalloniales).</title>
        <authorList>
            <person name="Chanderbali A."/>
            <person name="Dervinis C."/>
            <person name="Anghel I."/>
            <person name="Soltis D."/>
            <person name="Soltis P."/>
            <person name="Zapata F."/>
        </authorList>
    </citation>
    <scope>NUCLEOTIDE SEQUENCE</scope>
    <source>
        <strain evidence="1">UCBG92.1500</strain>
        <tissue evidence="1">Leaf</tissue>
    </source>
</reference>